<comment type="caution">
    <text evidence="1">The sequence shown here is derived from an EMBL/GenBank/DDBJ whole genome shotgun (WGS) entry which is preliminary data.</text>
</comment>
<dbReference type="Proteomes" id="UP001139333">
    <property type="component" value="Unassembled WGS sequence"/>
</dbReference>
<name>A0A9X2CLT7_9GAMM</name>
<dbReference type="EMBL" id="JAKIKP010000006">
    <property type="protein sequence ID" value="MCL1142955.1"/>
    <property type="molecule type" value="Genomic_DNA"/>
</dbReference>
<protein>
    <submittedName>
        <fullName evidence="1">Uncharacterized protein</fullName>
    </submittedName>
</protein>
<reference evidence="1" key="1">
    <citation type="submission" date="2022-01" db="EMBL/GenBank/DDBJ databases">
        <title>Whole genome-based taxonomy of the Shewanellaceae.</title>
        <authorList>
            <person name="Martin-Rodriguez A.J."/>
        </authorList>
    </citation>
    <scope>NUCLEOTIDE SEQUENCE</scope>
    <source>
        <strain evidence="1">DSM 16422</strain>
    </source>
</reference>
<organism evidence="1 2">
    <name type="scientific">Shewanella gaetbuli</name>
    <dbReference type="NCBI Taxonomy" id="220752"/>
    <lineage>
        <taxon>Bacteria</taxon>
        <taxon>Pseudomonadati</taxon>
        <taxon>Pseudomonadota</taxon>
        <taxon>Gammaproteobacteria</taxon>
        <taxon>Alteromonadales</taxon>
        <taxon>Shewanellaceae</taxon>
        <taxon>Shewanella</taxon>
    </lineage>
</organism>
<keyword evidence="2" id="KW-1185">Reference proteome</keyword>
<proteinExistence type="predicted"/>
<gene>
    <name evidence="1" type="ORF">L2672_09645</name>
</gene>
<dbReference type="RefSeq" id="WP_248995641.1">
    <property type="nucleotide sequence ID" value="NZ_JAKIKP010000006.1"/>
</dbReference>
<evidence type="ECO:0000313" key="1">
    <source>
        <dbReference type="EMBL" id="MCL1142955.1"/>
    </source>
</evidence>
<dbReference type="AlphaFoldDB" id="A0A9X2CLT7"/>
<accession>A0A9X2CLT7</accession>
<evidence type="ECO:0000313" key="2">
    <source>
        <dbReference type="Proteomes" id="UP001139333"/>
    </source>
</evidence>
<sequence length="98" mass="10725">MILNNDSGEPHVFANFTEAAKHVANFVEPEKHRHILYANETPVMGAGDVEDTNGAKCLKCGGQLVLSNKQCVSEVPGMGRLAVDLHECPTCDPKERRH</sequence>